<evidence type="ECO:0000256" key="1">
    <source>
        <dbReference type="ARBA" id="ARBA00023002"/>
    </source>
</evidence>
<dbReference type="AlphaFoldDB" id="A0A4R1YU17"/>
<dbReference type="SUPFAM" id="SSF51971">
    <property type="entry name" value="Nucleotide-binding domain"/>
    <property type="match status" value="1"/>
</dbReference>
<sequence length="354" mass="36541">MATVDVTVMGAGVFGLACAYACAQRGARVRVVEWSHPGAGASGTPVGALSPHVPEAWDDKKAFQFESLVMAPAFWAGVEQLSGRATGYARLGRFQPIADDAALDRAQARAAQARQHWRGLAEWRVVAAEAAGAFAPVSPSGFLIHDTLSARIAPRAACSALAAAIRALGGEVACGAAGPIEGRVIWATGYPGLAHLSAELGHAVGSGVKGQAAILAHDAGAVPQLYAGGLLIVPHHDGTVAVGSTTEREFADPWSTDARLDDVIERARAVCPALAQAEVIERWAGVRPRARSIAPMLGPWPGRPGHFVANGGFKIGIGLAPMVGAVMADLVLEGRADGIPPGFRVEANLPPQRP</sequence>
<evidence type="ECO:0000313" key="4">
    <source>
        <dbReference type="Proteomes" id="UP000295277"/>
    </source>
</evidence>
<dbReference type="Proteomes" id="UP000295277">
    <property type="component" value="Unassembled WGS sequence"/>
</dbReference>
<organism evidence="3 4">
    <name type="scientific">Rhodovulum steppense</name>
    <dbReference type="NCBI Taxonomy" id="540251"/>
    <lineage>
        <taxon>Bacteria</taxon>
        <taxon>Pseudomonadati</taxon>
        <taxon>Pseudomonadota</taxon>
        <taxon>Alphaproteobacteria</taxon>
        <taxon>Rhodobacterales</taxon>
        <taxon>Paracoccaceae</taxon>
        <taxon>Rhodovulum</taxon>
    </lineage>
</organism>
<protein>
    <submittedName>
        <fullName evidence="3">Glycine/D-amino acid oxidase-like deaminating enzyme</fullName>
    </submittedName>
</protein>
<name>A0A4R1YU17_9RHOB</name>
<dbReference type="PANTHER" id="PTHR13847:SF289">
    <property type="entry name" value="GLYCINE OXIDASE"/>
    <property type="match status" value="1"/>
</dbReference>
<dbReference type="SUPFAM" id="SSF54373">
    <property type="entry name" value="FAD-linked reductases, C-terminal domain"/>
    <property type="match status" value="1"/>
</dbReference>
<dbReference type="Gene3D" id="3.50.50.60">
    <property type="entry name" value="FAD/NAD(P)-binding domain"/>
    <property type="match status" value="2"/>
</dbReference>
<keyword evidence="4" id="KW-1185">Reference proteome</keyword>
<dbReference type="EMBL" id="SLVM01000013">
    <property type="protein sequence ID" value="TCM83554.1"/>
    <property type="molecule type" value="Genomic_DNA"/>
</dbReference>
<reference evidence="3 4" key="1">
    <citation type="submission" date="2019-03" db="EMBL/GenBank/DDBJ databases">
        <title>Genomic Encyclopedia of Type Strains, Phase IV (KMG-IV): sequencing the most valuable type-strain genomes for metagenomic binning, comparative biology and taxonomic classification.</title>
        <authorList>
            <person name="Goeker M."/>
        </authorList>
    </citation>
    <scope>NUCLEOTIDE SEQUENCE [LARGE SCALE GENOMIC DNA]</scope>
    <source>
        <strain evidence="3 4">DSM 21153</strain>
    </source>
</reference>
<dbReference type="RefSeq" id="WP_132695253.1">
    <property type="nucleotide sequence ID" value="NZ_SLVM01000013.1"/>
</dbReference>
<dbReference type="InterPro" id="IPR036188">
    <property type="entry name" value="FAD/NAD-bd_sf"/>
</dbReference>
<proteinExistence type="predicted"/>
<gene>
    <name evidence="3" type="ORF">EV216_11399</name>
</gene>
<accession>A0A4R1YU17</accession>
<comment type="caution">
    <text evidence="3">The sequence shown here is derived from an EMBL/GenBank/DDBJ whole genome shotgun (WGS) entry which is preliminary data.</text>
</comment>
<dbReference type="GO" id="GO:0005737">
    <property type="term" value="C:cytoplasm"/>
    <property type="evidence" value="ECO:0007669"/>
    <property type="project" value="TreeGrafter"/>
</dbReference>
<dbReference type="Gene3D" id="3.30.9.10">
    <property type="entry name" value="D-Amino Acid Oxidase, subunit A, domain 2"/>
    <property type="match status" value="2"/>
</dbReference>
<dbReference type="OrthoDB" id="7818064at2"/>
<dbReference type="PANTHER" id="PTHR13847">
    <property type="entry name" value="SARCOSINE DEHYDROGENASE-RELATED"/>
    <property type="match status" value="1"/>
</dbReference>
<feature type="domain" description="FAD dependent oxidoreductase" evidence="2">
    <location>
        <begin position="5"/>
        <end position="330"/>
    </location>
</feature>
<evidence type="ECO:0000313" key="3">
    <source>
        <dbReference type="EMBL" id="TCM83554.1"/>
    </source>
</evidence>
<dbReference type="Pfam" id="PF01266">
    <property type="entry name" value="DAO"/>
    <property type="match status" value="1"/>
</dbReference>
<dbReference type="InterPro" id="IPR006076">
    <property type="entry name" value="FAD-dep_OxRdtase"/>
</dbReference>
<dbReference type="GO" id="GO:0016491">
    <property type="term" value="F:oxidoreductase activity"/>
    <property type="evidence" value="ECO:0007669"/>
    <property type="project" value="UniProtKB-KW"/>
</dbReference>
<evidence type="ECO:0000259" key="2">
    <source>
        <dbReference type="Pfam" id="PF01266"/>
    </source>
</evidence>
<keyword evidence="1" id="KW-0560">Oxidoreductase</keyword>